<dbReference type="PANTHER" id="PTHR43355:SF2">
    <property type="entry name" value="FLAVIN REDUCTASE (NADPH)"/>
    <property type="match status" value="1"/>
</dbReference>
<dbReference type="EMBL" id="CP006272">
    <property type="protein sequence ID" value="AGZ44721.1"/>
    <property type="molecule type" value="Genomic_DNA"/>
</dbReference>
<dbReference type="InterPro" id="IPR016040">
    <property type="entry name" value="NAD(P)-bd_dom"/>
</dbReference>
<dbReference type="Proteomes" id="UP000017746">
    <property type="component" value="Chromosome"/>
</dbReference>
<evidence type="ECO:0000313" key="3">
    <source>
        <dbReference type="Proteomes" id="UP000017746"/>
    </source>
</evidence>
<dbReference type="KEGG" id="afs:AFR_32315"/>
<name>U5W9X5_9ACTN</name>
<protein>
    <submittedName>
        <fullName evidence="2">Putative secreted protein</fullName>
    </submittedName>
</protein>
<dbReference type="OrthoDB" id="4115876at2"/>
<accession>U5W9X5</accession>
<keyword evidence="3" id="KW-1185">Reference proteome</keyword>
<dbReference type="eggNOG" id="COG0702">
    <property type="taxonomic scope" value="Bacteria"/>
</dbReference>
<dbReference type="RefSeq" id="WP_023561053.1">
    <property type="nucleotide sequence ID" value="NC_022657.1"/>
</dbReference>
<evidence type="ECO:0000259" key="1">
    <source>
        <dbReference type="Pfam" id="PF13460"/>
    </source>
</evidence>
<dbReference type="SUPFAM" id="SSF51735">
    <property type="entry name" value="NAD(P)-binding Rossmann-fold domains"/>
    <property type="match status" value="1"/>
</dbReference>
<dbReference type="Pfam" id="PF13460">
    <property type="entry name" value="NAD_binding_10"/>
    <property type="match status" value="1"/>
</dbReference>
<dbReference type="Gene3D" id="3.40.50.720">
    <property type="entry name" value="NAD(P)-binding Rossmann-like Domain"/>
    <property type="match status" value="1"/>
</dbReference>
<gene>
    <name evidence="2" type="ORF">AFR_32315</name>
</gene>
<dbReference type="AlphaFoldDB" id="U5W9X5"/>
<dbReference type="GO" id="GO:0042602">
    <property type="term" value="F:riboflavin reductase (NADPH) activity"/>
    <property type="evidence" value="ECO:0007669"/>
    <property type="project" value="TreeGrafter"/>
</dbReference>
<dbReference type="GO" id="GO:0004074">
    <property type="term" value="F:biliverdin reductase [NAD(P)H] activity"/>
    <property type="evidence" value="ECO:0007669"/>
    <property type="project" value="TreeGrafter"/>
</dbReference>
<organism evidence="2 3">
    <name type="scientific">Actinoplanes friuliensis DSM 7358</name>
    <dbReference type="NCBI Taxonomy" id="1246995"/>
    <lineage>
        <taxon>Bacteria</taxon>
        <taxon>Bacillati</taxon>
        <taxon>Actinomycetota</taxon>
        <taxon>Actinomycetes</taxon>
        <taxon>Micromonosporales</taxon>
        <taxon>Micromonosporaceae</taxon>
        <taxon>Actinoplanes</taxon>
    </lineage>
</organism>
<sequence length="207" mass="21706">MRITVCGSTGLTGAEIVRRAIEGGHAVTAVARSEFTGFPAGVELVRADVMDPSAIEPAVAGSDIVISALGHRPGHDEPVCAPGAESIITAMRATGVRRLVVITASGHVTDSHDDFLTARVVKPLLKRFLRASFTDFEATESLVRASGLDWTIMRPPRLTNGSSKAYRTAVDHTVRRGNLIARTDLAAATLDAAANPATIGHAVAIGY</sequence>
<dbReference type="HOGENOM" id="CLU_025711_4_5_11"/>
<dbReference type="PATRIC" id="fig|1246995.3.peg.6541"/>
<dbReference type="InterPro" id="IPR051606">
    <property type="entry name" value="Polyketide_Oxido-like"/>
</dbReference>
<dbReference type="InterPro" id="IPR036291">
    <property type="entry name" value="NAD(P)-bd_dom_sf"/>
</dbReference>
<evidence type="ECO:0000313" key="2">
    <source>
        <dbReference type="EMBL" id="AGZ44721.1"/>
    </source>
</evidence>
<dbReference type="STRING" id="1246995.AFR_32315"/>
<proteinExistence type="predicted"/>
<dbReference type="PANTHER" id="PTHR43355">
    <property type="entry name" value="FLAVIN REDUCTASE (NADPH)"/>
    <property type="match status" value="1"/>
</dbReference>
<feature type="domain" description="NAD(P)-binding" evidence="1">
    <location>
        <begin position="7"/>
        <end position="196"/>
    </location>
</feature>
<reference evidence="2 3" key="1">
    <citation type="journal article" date="2014" name="J. Biotechnol.">
        <title>Complete genome sequence of the actinobacterium Actinoplanes friuliensis HAG 010964, producer of the lipopeptide antibiotic friulimycin.</title>
        <authorList>
            <person name="Ruckert C."/>
            <person name="Szczepanowski R."/>
            <person name="Albersmeier A."/>
            <person name="Goesmann A."/>
            <person name="Fischer N."/>
            <person name="Steinkamper A."/>
            <person name="Puhler A."/>
            <person name="Biener R."/>
            <person name="Schwartz D."/>
            <person name="Kalinowski J."/>
        </authorList>
    </citation>
    <scope>NUCLEOTIDE SEQUENCE [LARGE SCALE GENOMIC DNA]</scope>
    <source>
        <strain evidence="2 3">DSM 7358</strain>
    </source>
</reference>